<dbReference type="Pfam" id="PF06240">
    <property type="entry name" value="COXG"/>
    <property type="match status" value="1"/>
</dbReference>
<proteinExistence type="predicted"/>
<keyword evidence="2" id="KW-0472">Membrane</keyword>
<gene>
    <name evidence="3" type="ORF">JOF29_008049</name>
</gene>
<feature type="region of interest" description="Disordered" evidence="1">
    <location>
        <begin position="146"/>
        <end position="208"/>
    </location>
</feature>
<dbReference type="InterPro" id="IPR010419">
    <property type="entry name" value="CO_DH_gsu"/>
</dbReference>
<dbReference type="CDD" id="cd07823">
    <property type="entry name" value="SRPBCC_5"/>
    <property type="match status" value="1"/>
</dbReference>
<dbReference type="PANTHER" id="PTHR38588">
    <property type="entry name" value="BLL0334 PROTEIN"/>
    <property type="match status" value="1"/>
</dbReference>
<keyword evidence="2" id="KW-1133">Transmembrane helix</keyword>
<feature type="transmembrane region" description="Helical" evidence="2">
    <location>
        <begin position="229"/>
        <end position="246"/>
    </location>
</feature>
<protein>
    <submittedName>
        <fullName evidence="3">Carbon monoxide dehydrogenase subunit G</fullName>
    </submittedName>
</protein>
<evidence type="ECO:0000256" key="2">
    <source>
        <dbReference type="SAM" id="Phobius"/>
    </source>
</evidence>
<organism evidence="3 4">
    <name type="scientific">Kribbella aluminosa</name>
    <dbReference type="NCBI Taxonomy" id="416017"/>
    <lineage>
        <taxon>Bacteria</taxon>
        <taxon>Bacillati</taxon>
        <taxon>Actinomycetota</taxon>
        <taxon>Actinomycetes</taxon>
        <taxon>Propionibacteriales</taxon>
        <taxon>Kribbellaceae</taxon>
        <taxon>Kribbella</taxon>
    </lineage>
</organism>
<dbReference type="SUPFAM" id="SSF55961">
    <property type="entry name" value="Bet v1-like"/>
    <property type="match status" value="1"/>
</dbReference>
<reference evidence="3 4" key="1">
    <citation type="submission" date="2021-03" db="EMBL/GenBank/DDBJ databases">
        <title>Sequencing the genomes of 1000 actinobacteria strains.</title>
        <authorList>
            <person name="Klenk H.-P."/>
        </authorList>
    </citation>
    <scope>NUCLEOTIDE SEQUENCE [LARGE SCALE GENOMIC DNA]</scope>
    <source>
        <strain evidence="3 4">DSM 18824</strain>
    </source>
</reference>
<comment type="caution">
    <text evidence="3">The sequence shown here is derived from an EMBL/GenBank/DDBJ whole genome shotgun (WGS) entry which is preliminary data.</text>
</comment>
<evidence type="ECO:0000256" key="1">
    <source>
        <dbReference type="SAM" id="MobiDB-lite"/>
    </source>
</evidence>
<dbReference type="PANTHER" id="PTHR38588:SF1">
    <property type="entry name" value="BLL0334 PROTEIN"/>
    <property type="match status" value="1"/>
</dbReference>
<keyword evidence="4" id="KW-1185">Reference proteome</keyword>
<name>A0ABS4UZ54_9ACTN</name>
<sequence>MKLEHKFVVPAPVEETWAAFNDLERVVPCFPGATLASYEGDDFTGACKVKLGPVSLQYTGTGTFVERDGATHRAVIEAKGKDRRGNGTAAARVTANLTATSDTTTEVTVDTDLTITGRPAQFGRGLILDVSNKLLDQFTTCLTTKLNTTPEPGLDPPDSAPPGSLGGSAAAGSLSESSAGSADSGSSSESSVGSSGGSSVGSDGSAASEEEAAVLDLGSALLPMLARRAAPYLIGAVLALIVRRLFRR</sequence>
<dbReference type="InterPro" id="IPR023393">
    <property type="entry name" value="START-like_dom_sf"/>
</dbReference>
<feature type="compositionally biased region" description="Low complexity" evidence="1">
    <location>
        <begin position="161"/>
        <end position="193"/>
    </location>
</feature>
<keyword evidence="2" id="KW-0812">Transmembrane</keyword>
<evidence type="ECO:0000313" key="4">
    <source>
        <dbReference type="Proteomes" id="UP000755585"/>
    </source>
</evidence>
<dbReference type="Gene3D" id="3.30.530.20">
    <property type="match status" value="1"/>
</dbReference>
<dbReference type="Proteomes" id="UP000755585">
    <property type="component" value="Unassembled WGS sequence"/>
</dbReference>
<dbReference type="EMBL" id="JAGINT010000002">
    <property type="protein sequence ID" value="MBP2356939.1"/>
    <property type="molecule type" value="Genomic_DNA"/>
</dbReference>
<accession>A0ABS4UZ54</accession>
<evidence type="ECO:0000313" key="3">
    <source>
        <dbReference type="EMBL" id="MBP2356939.1"/>
    </source>
</evidence>
<dbReference type="RefSeq" id="WP_209699370.1">
    <property type="nucleotide sequence ID" value="NZ_BAAAVU010000004.1"/>
</dbReference>